<accession>A0A0S6VWQ0</accession>
<dbReference type="EMBL" id="DF820456">
    <property type="protein sequence ID" value="GAK50268.1"/>
    <property type="molecule type" value="Genomic_DNA"/>
</dbReference>
<dbReference type="Gene3D" id="1.10.260.40">
    <property type="entry name" value="lambda repressor-like DNA-binding domains"/>
    <property type="match status" value="1"/>
</dbReference>
<proteinExistence type="predicted"/>
<dbReference type="InterPro" id="IPR028082">
    <property type="entry name" value="Peripla_BP_I"/>
</dbReference>
<evidence type="ECO:0000313" key="7">
    <source>
        <dbReference type="Proteomes" id="UP000030700"/>
    </source>
</evidence>
<evidence type="ECO:0000313" key="6">
    <source>
        <dbReference type="EMBL" id="GAK50268.1"/>
    </source>
</evidence>
<dbReference type="Pfam" id="PF00356">
    <property type="entry name" value="LacI"/>
    <property type="match status" value="1"/>
</dbReference>
<feature type="domain" description="HTH cro/C1-type" evidence="5">
    <location>
        <begin position="3"/>
        <end position="32"/>
    </location>
</feature>
<dbReference type="PROSITE" id="PS00356">
    <property type="entry name" value="HTH_LACI_1"/>
    <property type="match status" value="1"/>
</dbReference>
<dbReference type="SUPFAM" id="SSF47413">
    <property type="entry name" value="lambda repressor-like DNA-binding domains"/>
    <property type="match status" value="1"/>
</dbReference>
<dbReference type="CDD" id="cd06267">
    <property type="entry name" value="PBP1_LacI_sugar_binding-like"/>
    <property type="match status" value="1"/>
</dbReference>
<evidence type="ECO:0000256" key="1">
    <source>
        <dbReference type="ARBA" id="ARBA00023015"/>
    </source>
</evidence>
<keyword evidence="1" id="KW-0805">Transcription regulation</keyword>
<dbReference type="InterPro" id="IPR001387">
    <property type="entry name" value="Cro/C1-type_HTH"/>
</dbReference>
<dbReference type="Pfam" id="PF13377">
    <property type="entry name" value="Peripla_BP_3"/>
    <property type="match status" value="1"/>
</dbReference>
<dbReference type="Proteomes" id="UP000030700">
    <property type="component" value="Unassembled WGS sequence"/>
</dbReference>
<evidence type="ECO:0000259" key="4">
    <source>
        <dbReference type="PROSITE" id="PS50932"/>
    </source>
</evidence>
<organism evidence="6">
    <name type="scientific">Candidatus Moduliflexus flocculans</name>
    <dbReference type="NCBI Taxonomy" id="1499966"/>
    <lineage>
        <taxon>Bacteria</taxon>
        <taxon>Candidatus Moduliflexota</taxon>
        <taxon>Candidatus Moduliflexia</taxon>
        <taxon>Candidatus Moduliflexales</taxon>
        <taxon>Candidatus Moduliflexaceae</taxon>
    </lineage>
</organism>
<dbReference type="PROSITE" id="PS50943">
    <property type="entry name" value="HTH_CROC1"/>
    <property type="match status" value="1"/>
</dbReference>
<dbReference type="SUPFAM" id="SSF53822">
    <property type="entry name" value="Periplasmic binding protein-like I"/>
    <property type="match status" value="1"/>
</dbReference>
<name>A0A0S6VWQ0_9BACT</name>
<keyword evidence="7" id="KW-1185">Reference proteome</keyword>
<dbReference type="CDD" id="cd01392">
    <property type="entry name" value="HTH_LacI"/>
    <property type="match status" value="1"/>
</dbReference>
<dbReference type="PANTHER" id="PTHR30146">
    <property type="entry name" value="LACI-RELATED TRANSCRIPTIONAL REPRESSOR"/>
    <property type="match status" value="1"/>
</dbReference>
<gene>
    <name evidence="6" type="ORF">U14_01496</name>
</gene>
<keyword evidence="2" id="KW-0238">DNA-binding</keyword>
<protein>
    <submittedName>
        <fullName evidence="6">Periplasmic binding protein/LacI transcriptional regulator</fullName>
    </submittedName>
</protein>
<dbReference type="PANTHER" id="PTHR30146:SF109">
    <property type="entry name" value="HTH-TYPE TRANSCRIPTIONAL REGULATOR GALS"/>
    <property type="match status" value="1"/>
</dbReference>
<dbReference type="InterPro" id="IPR010982">
    <property type="entry name" value="Lambda_DNA-bd_dom_sf"/>
</dbReference>
<dbReference type="HOGENOM" id="CLU_037628_6_1_0"/>
<keyword evidence="3" id="KW-0804">Transcription</keyword>
<dbReference type="AlphaFoldDB" id="A0A0S6VWQ0"/>
<dbReference type="InterPro" id="IPR000843">
    <property type="entry name" value="HTH_LacI"/>
</dbReference>
<dbReference type="GO" id="GO:0000976">
    <property type="term" value="F:transcription cis-regulatory region binding"/>
    <property type="evidence" value="ECO:0007669"/>
    <property type="project" value="TreeGrafter"/>
</dbReference>
<dbReference type="PROSITE" id="PS50932">
    <property type="entry name" value="HTH_LACI_2"/>
    <property type="match status" value="1"/>
</dbReference>
<reference evidence="6" key="1">
    <citation type="journal article" date="2015" name="PeerJ">
        <title>First genomic representation of candidate bacterial phylum KSB3 points to enhanced environmental sensing as a trigger of wastewater bulking.</title>
        <authorList>
            <person name="Sekiguchi Y."/>
            <person name="Ohashi A."/>
            <person name="Parks D.H."/>
            <person name="Yamauchi T."/>
            <person name="Tyson G.W."/>
            <person name="Hugenholtz P."/>
        </authorList>
    </citation>
    <scope>NUCLEOTIDE SEQUENCE [LARGE SCALE GENOMIC DNA]</scope>
</reference>
<dbReference type="PRINTS" id="PR00036">
    <property type="entry name" value="HTHLACI"/>
</dbReference>
<dbReference type="GO" id="GO:0003700">
    <property type="term" value="F:DNA-binding transcription factor activity"/>
    <property type="evidence" value="ECO:0007669"/>
    <property type="project" value="TreeGrafter"/>
</dbReference>
<feature type="domain" description="HTH lacI-type" evidence="4">
    <location>
        <begin position="2"/>
        <end position="56"/>
    </location>
</feature>
<evidence type="ECO:0000259" key="5">
    <source>
        <dbReference type="PROSITE" id="PS50943"/>
    </source>
</evidence>
<dbReference type="STRING" id="1499966.U14_01496"/>
<dbReference type="Gene3D" id="3.40.50.2300">
    <property type="match status" value="2"/>
</dbReference>
<evidence type="ECO:0000256" key="2">
    <source>
        <dbReference type="ARBA" id="ARBA00023125"/>
    </source>
</evidence>
<dbReference type="InterPro" id="IPR046335">
    <property type="entry name" value="LacI/GalR-like_sensor"/>
</dbReference>
<dbReference type="SMART" id="SM00354">
    <property type="entry name" value="HTH_LACI"/>
    <property type="match status" value="1"/>
</dbReference>
<sequence length="338" mass="37790">MATMEEIAQKAGVSQATVSRVINGSTSVSIETRQNVMQWIRKLDYQPNRTAQSLAKKQSYLLGMVLPDISNPYFAEVLKIIEQEANLNGYNIIFCNSGDNVQKEKHAINTLRSRQVDGMFIVPVEPDAPHLNTLRNSRIPVVAVTCDVDGFDSVAISHQHGGALVANHLLETGHTRIGYIGARHEEKFQGFYDAFLKHGVAFSDAYVIELGKGSELPESHEIHEKFSTFLKERERLDTTAFFISTDLGAIIVSHILIEQGYRIPEDVAIVGFDNTFLAVEMRPTLTSVAQPIAEIGRLAVETLLERITSQDIRENKIKIILEPYLMVRESTRKIGRQA</sequence>
<evidence type="ECO:0000256" key="3">
    <source>
        <dbReference type="ARBA" id="ARBA00023163"/>
    </source>
</evidence>